<dbReference type="AlphaFoldDB" id="A0A0D3H6Q0"/>
<keyword evidence="2" id="KW-1185">Reference proteome</keyword>
<accession>A0A0D3H6Q0</accession>
<name>A0A0D3H6Q0_9ORYZ</name>
<sequence>MSWRPSSLNLDGDTRGDGMTRALVAAQPFARRIGGLVGRRAHAGVDVIYQFCDERDYTISLKR</sequence>
<reference evidence="1" key="2">
    <citation type="submission" date="2015-03" db="UniProtKB">
        <authorList>
            <consortium name="EnsemblPlants"/>
        </authorList>
    </citation>
    <scope>IDENTIFICATION</scope>
</reference>
<reference evidence="1" key="1">
    <citation type="journal article" date="2009" name="Rice">
        <title>De Novo Next Generation Sequencing of Plant Genomes.</title>
        <authorList>
            <person name="Rounsley S."/>
            <person name="Marri P.R."/>
            <person name="Yu Y."/>
            <person name="He R."/>
            <person name="Sisneros N."/>
            <person name="Goicoechea J.L."/>
            <person name="Lee S.J."/>
            <person name="Angelova A."/>
            <person name="Kudrna D."/>
            <person name="Luo M."/>
            <person name="Affourtit J."/>
            <person name="Desany B."/>
            <person name="Knight J."/>
            <person name="Niazi F."/>
            <person name="Egholm M."/>
            <person name="Wing R.A."/>
        </authorList>
    </citation>
    <scope>NUCLEOTIDE SEQUENCE [LARGE SCALE GENOMIC DNA]</scope>
    <source>
        <strain evidence="1">cv. IRGC 105608</strain>
    </source>
</reference>
<dbReference type="Proteomes" id="UP000026960">
    <property type="component" value="Chromosome 9"/>
</dbReference>
<evidence type="ECO:0000313" key="2">
    <source>
        <dbReference type="Proteomes" id="UP000026960"/>
    </source>
</evidence>
<evidence type="ECO:0000313" key="1">
    <source>
        <dbReference type="EnsemblPlants" id="OBART09G09800.1"/>
    </source>
</evidence>
<proteinExistence type="predicted"/>
<organism evidence="1">
    <name type="scientific">Oryza barthii</name>
    <dbReference type="NCBI Taxonomy" id="65489"/>
    <lineage>
        <taxon>Eukaryota</taxon>
        <taxon>Viridiplantae</taxon>
        <taxon>Streptophyta</taxon>
        <taxon>Embryophyta</taxon>
        <taxon>Tracheophyta</taxon>
        <taxon>Spermatophyta</taxon>
        <taxon>Magnoliopsida</taxon>
        <taxon>Liliopsida</taxon>
        <taxon>Poales</taxon>
        <taxon>Poaceae</taxon>
        <taxon>BOP clade</taxon>
        <taxon>Oryzoideae</taxon>
        <taxon>Oryzeae</taxon>
        <taxon>Oryzinae</taxon>
        <taxon>Oryza</taxon>
    </lineage>
</organism>
<dbReference type="HOGENOM" id="CLU_2889365_0_0_1"/>
<dbReference type="Gramene" id="OBART09G09800.1">
    <property type="protein sequence ID" value="OBART09G09800.1"/>
    <property type="gene ID" value="OBART09G09800"/>
</dbReference>
<dbReference type="PaxDb" id="65489-OBART09G09800.1"/>
<dbReference type="EnsemblPlants" id="OBART09G09800.1">
    <property type="protein sequence ID" value="OBART09G09800.1"/>
    <property type="gene ID" value="OBART09G09800"/>
</dbReference>
<protein>
    <submittedName>
        <fullName evidence="1">Uncharacterized protein</fullName>
    </submittedName>
</protein>